<keyword evidence="2" id="KW-0507">mRNA processing</keyword>
<dbReference type="EMBL" id="JAEHOE010000151">
    <property type="protein sequence ID" value="KAG2484383.1"/>
    <property type="molecule type" value="Genomic_DNA"/>
</dbReference>
<dbReference type="InterPro" id="IPR035979">
    <property type="entry name" value="RBD_domain_sf"/>
</dbReference>
<dbReference type="InterPro" id="IPR008669">
    <property type="entry name" value="LSM_interact"/>
</dbReference>
<feature type="compositionally biased region" description="Acidic residues" evidence="8">
    <location>
        <begin position="37"/>
        <end position="51"/>
    </location>
</feature>
<feature type="region of interest" description="Disordered" evidence="8">
    <location>
        <begin position="903"/>
        <end position="968"/>
    </location>
</feature>
<comment type="caution">
    <text evidence="10">The sequence shown here is derived from an EMBL/GenBank/DDBJ whole genome shotgun (WGS) entry which is preliminary data.</text>
</comment>
<keyword evidence="6" id="KW-0539">Nucleus</keyword>
<dbReference type="Pfam" id="PF23241">
    <property type="entry name" value="HAT_PRP39_C"/>
    <property type="match status" value="1"/>
</dbReference>
<dbReference type="SUPFAM" id="SSF54928">
    <property type="entry name" value="RNA-binding domain, RBD"/>
    <property type="match status" value="1"/>
</dbReference>
<evidence type="ECO:0000256" key="7">
    <source>
        <dbReference type="PROSITE-ProRule" id="PRU00176"/>
    </source>
</evidence>
<dbReference type="SMART" id="SM00360">
    <property type="entry name" value="RRM"/>
    <property type="match status" value="1"/>
</dbReference>
<keyword evidence="3" id="KW-0677">Repeat</keyword>
<dbReference type="GO" id="GO:0005634">
    <property type="term" value="C:nucleus"/>
    <property type="evidence" value="ECO:0007669"/>
    <property type="project" value="UniProtKB-SubCell"/>
</dbReference>
<dbReference type="Proteomes" id="UP000612055">
    <property type="component" value="Unassembled WGS sequence"/>
</dbReference>
<dbReference type="OrthoDB" id="360390at2759"/>
<dbReference type="GO" id="GO:0003723">
    <property type="term" value="F:RNA binding"/>
    <property type="evidence" value="ECO:0007669"/>
    <property type="project" value="UniProtKB-UniRule"/>
</dbReference>
<evidence type="ECO:0000259" key="9">
    <source>
        <dbReference type="PROSITE" id="PS50102"/>
    </source>
</evidence>
<feature type="compositionally biased region" description="Basic and acidic residues" evidence="8">
    <location>
        <begin position="604"/>
        <end position="617"/>
    </location>
</feature>
<feature type="region of interest" description="Disordered" evidence="8">
    <location>
        <begin position="834"/>
        <end position="867"/>
    </location>
</feature>
<feature type="compositionally biased region" description="Basic residues" evidence="8">
    <location>
        <begin position="1"/>
        <end position="10"/>
    </location>
</feature>
<dbReference type="PROSITE" id="PS50102">
    <property type="entry name" value="RRM"/>
    <property type="match status" value="1"/>
</dbReference>
<evidence type="ECO:0000313" key="10">
    <source>
        <dbReference type="EMBL" id="KAG2484383.1"/>
    </source>
</evidence>
<dbReference type="PANTHER" id="PTHR17204:SF25">
    <property type="entry name" value="RRM DOMAIN-CONTAINING PROTEIN"/>
    <property type="match status" value="1"/>
</dbReference>
<gene>
    <name evidence="10" type="ORF">HYH03_016798</name>
</gene>
<proteinExistence type="predicted"/>
<sequence length="968" mass="103272">MAPKKGGKKAAKADEEAAEQAKAAAAAEKAKQAMDDSGSDDSDGSSSDDDIEVDADTATKLMAIEQELKSSPSYEKHLEYIELLRSTPGLRTRLRDAHEALAAAFPLSEELWMGWINDELSSVSGPEDVAWVLQLMKRAATRDYVSPAIWELLLETSHDLDSEVKDMEPAGVERYRGLCEEALAAAGLHLAAGHGLWGKYRKYELAVEEKLAAAAAKGGSQAASKQQDRVRALYQRQLQVPLQDVAATLEEYKAWEAGHGKSVPAHVSKAADKAHEAAEVRAGCEAGVAPEAPADVAKLGAFLAYIKMEQNGGDPARVQAVYERAVAAFPMTHSLWLQYGQYMETHTKLPGPINAVYERATRNCYWVGAVWERALRALDRTGAPAEDLEQMCRKALAAGLQSPEDVLAVVLARVDALRHAAAAAREAGAAKKAAAAAASKLREAFREGGEVIMSRFPDFVDRSLRLSAYWAHCESQLLGDMAAAREVWEGALKSGMGRFVETWEAYIATERSARNLKEARAIYKRAFNRKFEEDGQLRICHAWLRFEREEGSADDYMQAMLKVEPILEESAAAAAATADQAAAAAATAAINNAKVLSKEEIRAMRQAHDPNFKADKKKDKKKDKKQDKKEAAPAENTAAPTPTWGLGTSLFPAAHADDKENILACTGGKGKRVRDGDAPAAEAAGDEEGEPSKRVRTQEPAAAAPPAPAAEAAAAAADADAEMGEGTAGDGEHHEAGEEHHDAAGPGPGADKPRYSDQQTAFIKGLRHKVQDAGFEAFLKQHVPDGIKTVRIVRDQEGMAKGFAYVECTSREALEKLVSINQTPYQGVALFIAESRPPGRDPNYAPGRGRGRGGPPFARGGFQGRGRGFGGRGYDGDGDTEMGGAGGDYGGRGRGRGFGGGRGHAGLGFPPGRAHPKTHLQVEPGTTKPTALVPRSVQLGAGGGGEGGAPAQPMSNDDFRKMLLGGKK</sequence>
<evidence type="ECO:0000256" key="2">
    <source>
        <dbReference type="ARBA" id="ARBA00022664"/>
    </source>
</evidence>
<evidence type="ECO:0000256" key="6">
    <source>
        <dbReference type="ARBA" id="ARBA00023242"/>
    </source>
</evidence>
<keyword evidence="11" id="KW-1185">Reference proteome</keyword>
<dbReference type="GO" id="GO:0006397">
    <property type="term" value="P:mRNA processing"/>
    <property type="evidence" value="ECO:0007669"/>
    <property type="project" value="UniProtKB-KW"/>
</dbReference>
<dbReference type="Gene3D" id="1.25.40.10">
    <property type="entry name" value="Tetratricopeptide repeat domain"/>
    <property type="match status" value="2"/>
</dbReference>
<name>A0A835XHV5_9CHLO</name>
<dbReference type="Gene3D" id="3.30.70.330">
    <property type="match status" value="1"/>
</dbReference>
<evidence type="ECO:0000256" key="1">
    <source>
        <dbReference type="ARBA" id="ARBA00004123"/>
    </source>
</evidence>
<dbReference type="InterPro" id="IPR003107">
    <property type="entry name" value="HAT"/>
</dbReference>
<dbReference type="AlphaFoldDB" id="A0A835XHV5"/>
<evidence type="ECO:0000256" key="3">
    <source>
        <dbReference type="ARBA" id="ARBA00022737"/>
    </source>
</evidence>
<feature type="domain" description="RRM" evidence="9">
    <location>
        <begin position="759"/>
        <end position="837"/>
    </location>
</feature>
<protein>
    <recommendedName>
        <fullName evidence="9">RRM domain-containing protein</fullName>
    </recommendedName>
</protein>
<feature type="region of interest" description="Disordered" evidence="8">
    <location>
        <begin position="604"/>
        <end position="651"/>
    </location>
</feature>
<dbReference type="InterPro" id="IPR059164">
    <property type="entry name" value="HAT_PRP39_C"/>
</dbReference>
<feature type="compositionally biased region" description="Low complexity" evidence="8">
    <location>
        <begin position="709"/>
        <end position="718"/>
    </location>
</feature>
<dbReference type="SUPFAM" id="SSF48452">
    <property type="entry name" value="TPR-like"/>
    <property type="match status" value="1"/>
</dbReference>
<dbReference type="SMART" id="SM00386">
    <property type="entry name" value="HAT"/>
    <property type="match status" value="4"/>
</dbReference>
<dbReference type="PANTHER" id="PTHR17204">
    <property type="entry name" value="PRE-MRNA PROCESSING PROTEIN PRP39-RELATED"/>
    <property type="match status" value="1"/>
</dbReference>
<feature type="region of interest" description="Disordered" evidence="8">
    <location>
        <begin position="667"/>
        <end position="755"/>
    </location>
</feature>
<organism evidence="10 11">
    <name type="scientific">Edaphochlamys debaryana</name>
    <dbReference type="NCBI Taxonomy" id="47281"/>
    <lineage>
        <taxon>Eukaryota</taxon>
        <taxon>Viridiplantae</taxon>
        <taxon>Chlorophyta</taxon>
        <taxon>core chlorophytes</taxon>
        <taxon>Chlorophyceae</taxon>
        <taxon>CS clade</taxon>
        <taxon>Chlamydomonadales</taxon>
        <taxon>Chlamydomonadales incertae sedis</taxon>
        <taxon>Edaphochlamys</taxon>
    </lineage>
</organism>
<dbReference type="InterPro" id="IPR012677">
    <property type="entry name" value="Nucleotide-bd_a/b_plait_sf"/>
</dbReference>
<dbReference type="Pfam" id="PF23240">
    <property type="entry name" value="HAT_PRP39_N"/>
    <property type="match status" value="1"/>
</dbReference>
<feature type="region of interest" description="Disordered" evidence="8">
    <location>
        <begin position="1"/>
        <end position="51"/>
    </location>
</feature>
<keyword evidence="5" id="KW-0508">mRNA splicing</keyword>
<feature type="compositionally biased region" description="Low complexity" evidence="8">
    <location>
        <begin position="633"/>
        <end position="643"/>
    </location>
</feature>
<evidence type="ECO:0000256" key="8">
    <source>
        <dbReference type="SAM" id="MobiDB-lite"/>
    </source>
</evidence>
<dbReference type="GO" id="GO:0008380">
    <property type="term" value="P:RNA splicing"/>
    <property type="evidence" value="ECO:0007669"/>
    <property type="project" value="UniProtKB-KW"/>
</dbReference>
<accession>A0A835XHV5</accession>
<evidence type="ECO:0000256" key="4">
    <source>
        <dbReference type="ARBA" id="ARBA00022884"/>
    </source>
</evidence>
<dbReference type="InterPro" id="IPR000504">
    <property type="entry name" value="RRM_dom"/>
</dbReference>
<dbReference type="InterPro" id="IPR011990">
    <property type="entry name" value="TPR-like_helical_dom_sf"/>
</dbReference>
<keyword evidence="4 7" id="KW-0694">RNA-binding</keyword>
<evidence type="ECO:0000256" key="5">
    <source>
        <dbReference type="ARBA" id="ARBA00023187"/>
    </source>
</evidence>
<evidence type="ECO:0000313" key="11">
    <source>
        <dbReference type="Proteomes" id="UP000612055"/>
    </source>
</evidence>
<dbReference type="Pfam" id="PF05391">
    <property type="entry name" value="Lsm_interact"/>
    <property type="match status" value="1"/>
</dbReference>
<comment type="subcellular location">
    <subcellularLocation>
        <location evidence="1">Nucleus</location>
    </subcellularLocation>
</comment>
<reference evidence="10" key="1">
    <citation type="journal article" date="2020" name="bioRxiv">
        <title>Comparative genomics of Chlamydomonas.</title>
        <authorList>
            <person name="Craig R.J."/>
            <person name="Hasan A.R."/>
            <person name="Ness R.W."/>
            <person name="Keightley P.D."/>
        </authorList>
    </citation>
    <scope>NUCLEOTIDE SEQUENCE</scope>
    <source>
        <strain evidence="10">CCAP 11/70</strain>
    </source>
</reference>
<feature type="compositionally biased region" description="Basic and acidic residues" evidence="8">
    <location>
        <begin position="730"/>
        <end position="743"/>
    </location>
</feature>